<proteinExistence type="predicted"/>
<evidence type="ECO:0000256" key="1">
    <source>
        <dbReference type="SAM" id="MobiDB-lite"/>
    </source>
</evidence>
<dbReference type="EMBL" id="CACTIH010003684">
    <property type="protein sequence ID" value="CAA2981970.1"/>
    <property type="molecule type" value="Genomic_DNA"/>
</dbReference>
<evidence type="ECO:0000313" key="3">
    <source>
        <dbReference type="Proteomes" id="UP000594638"/>
    </source>
</evidence>
<reference evidence="2 3" key="1">
    <citation type="submission" date="2019-12" db="EMBL/GenBank/DDBJ databases">
        <authorList>
            <person name="Alioto T."/>
            <person name="Alioto T."/>
            <person name="Gomez Garrido J."/>
        </authorList>
    </citation>
    <scope>NUCLEOTIDE SEQUENCE [LARGE SCALE GENOMIC DNA]</scope>
</reference>
<feature type="compositionally biased region" description="Basic and acidic residues" evidence="1">
    <location>
        <begin position="161"/>
        <end position="179"/>
    </location>
</feature>
<protein>
    <submittedName>
        <fullName evidence="2">Uncharacterized protein</fullName>
    </submittedName>
</protein>
<dbReference type="Gramene" id="OE9A041917T1">
    <property type="protein sequence ID" value="OE9A041917C1"/>
    <property type="gene ID" value="OE9A041917"/>
</dbReference>
<dbReference type="OrthoDB" id="1750928at2759"/>
<organism evidence="2 3">
    <name type="scientific">Olea europaea subsp. europaea</name>
    <dbReference type="NCBI Taxonomy" id="158383"/>
    <lineage>
        <taxon>Eukaryota</taxon>
        <taxon>Viridiplantae</taxon>
        <taxon>Streptophyta</taxon>
        <taxon>Embryophyta</taxon>
        <taxon>Tracheophyta</taxon>
        <taxon>Spermatophyta</taxon>
        <taxon>Magnoliopsida</taxon>
        <taxon>eudicotyledons</taxon>
        <taxon>Gunneridae</taxon>
        <taxon>Pentapetalae</taxon>
        <taxon>asterids</taxon>
        <taxon>lamiids</taxon>
        <taxon>Lamiales</taxon>
        <taxon>Oleaceae</taxon>
        <taxon>Oleeae</taxon>
        <taxon>Olea</taxon>
    </lineage>
</organism>
<dbReference type="AlphaFoldDB" id="A0A8S0RS35"/>
<sequence>MSVQRRERSHPRKDRASDCGVRGAHGDQKRGASGEHLEGRDRGKNCFSGEKVIAVLAYLMSTQRRERPQRRRKRASDCGVRGARGYRKQGACGERLVGRDREKFSSAARRGFTHPSSTLAAARLTSDAGMVSPISNCGPSVFDVSPAQGAIATAEGSGQQFDRKRWASGERLAGRDSGKKLLQRR</sequence>
<comment type="caution">
    <text evidence="2">The sequence shown here is derived from an EMBL/GenBank/DDBJ whole genome shotgun (WGS) entry which is preliminary data.</text>
</comment>
<keyword evidence="3" id="KW-1185">Reference proteome</keyword>
<feature type="region of interest" description="Disordered" evidence="1">
    <location>
        <begin position="1"/>
        <end position="44"/>
    </location>
</feature>
<name>A0A8S0RS35_OLEEU</name>
<feature type="region of interest" description="Disordered" evidence="1">
    <location>
        <begin position="63"/>
        <end position="84"/>
    </location>
</feature>
<gene>
    <name evidence="2" type="ORF">OLEA9_A041917</name>
</gene>
<feature type="region of interest" description="Disordered" evidence="1">
    <location>
        <begin position="153"/>
        <end position="185"/>
    </location>
</feature>
<dbReference type="Proteomes" id="UP000594638">
    <property type="component" value="Unassembled WGS sequence"/>
</dbReference>
<accession>A0A8S0RS35</accession>
<evidence type="ECO:0000313" key="2">
    <source>
        <dbReference type="EMBL" id="CAA2981970.1"/>
    </source>
</evidence>
<feature type="compositionally biased region" description="Basic and acidic residues" evidence="1">
    <location>
        <begin position="24"/>
        <end position="44"/>
    </location>
</feature>